<comment type="caution">
    <text evidence="8">The sequence shown here is derived from an EMBL/GenBank/DDBJ whole genome shotgun (WGS) entry which is preliminary data.</text>
</comment>
<comment type="subcellular location">
    <subcellularLocation>
        <location evidence="1">Membrane</location>
        <topology evidence="1">Multi-pass membrane protein</topology>
    </subcellularLocation>
</comment>
<accession>A0A8H6RJZ8</accession>
<feature type="transmembrane region" description="Helical" evidence="6">
    <location>
        <begin position="22"/>
        <end position="44"/>
    </location>
</feature>
<feature type="transmembrane region" description="Helical" evidence="6">
    <location>
        <begin position="74"/>
        <end position="96"/>
    </location>
</feature>
<dbReference type="Pfam" id="PF20684">
    <property type="entry name" value="Fung_rhodopsin"/>
    <property type="match status" value="1"/>
</dbReference>
<keyword evidence="4 6" id="KW-0472">Membrane</keyword>
<organism evidence="8 9">
    <name type="scientific">Pseudocercospora fuligena</name>
    <dbReference type="NCBI Taxonomy" id="685502"/>
    <lineage>
        <taxon>Eukaryota</taxon>
        <taxon>Fungi</taxon>
        <taxon>Dikarya</taxon>
        <taxon>Ascomycota</taxon>
        <taxon>Pezizomycotina</taxon>
        <taxon>Dothideomycetes</taxon>
        <taxon>Dothideomycetidae</taxon>
        <taxon>Mycosphaerellales</taxon>
        <taxon>Mycosphaerellaceae</taxon>
        <taxon>Pseudocercospora</taxon>
    </lineage>
</organism>
<comment type="similarity">
    <text evidence="5">Belongs to the SAT4 family.</text>
</comment>
<evidence type="ECO:0000256" key="2">
    <source>
        <dbReference type="ARBA" id="ARBA00022692"/>
    </source>
</evidence>
<keyword evidence="9" id="KW-1185">Reference proteome</keyword>
<evidence type="ECO:0000313" key="9">
    <source>
        <dbReference type="Proteomes" id="UP000660729"/>
    </source>
</evidence>
<feature type="transmembrane region" description="Helical" evidence="6">
    <location>
        <begin position="108"/>
        <end position="129"/>
    </location>
</feature>
<proteinExistence type="inferred from homology"/>
<dbReference type="GO" id="GO:0016020">
    <property type="term" value="C:membrane"/>
    <property type="evidence" value="ECO:0007669"/>
    <property type="project" value="UniProtKB-SubCell"/>
</dbReference>
<reference evidence="8" key="1">
    <citation type="submission" date="2020-04" db="EMBL/GenBank/DDBJ databases">
        <title>Draft genome resource of the tomato pathogen Pseudocercospora fuligena.</title>
        <authorList>
            <person name="Zaccaron A."/>
        </authorList>
    </citation>
    <scope>NUCLEOTIDE SEQUENCE</scope>
    <source>
        <strain evidence="8">PF001</strain>
    </source>
</reference>
<dbReference type="Proteomes" id="UP000660729">
    <property type="component" value="Unassembled WGS sequence"/>
</dbReference>
<protein>
    <recommendedName>
        <fullName evidence="7">Rhodopsin domain-containing protein</fullName>
    </recommendedName>
</protein>
<keyword evidence="3 6" id="KW-1133">Transmembrane helix</keyword>
<dbReference type="EMBL" id="JABCIY010000157">
    <property type="protein sequence ID" value="KAF7191451.1"/>
    <property type="molecule type" value="Genomic_DNA"/>
</dbReference>
<gene>
    <name evidence="8" type="ORF">HII31_06953</name>
</gene>
<sequence>MAVKASIAIMLLRLVVKPAHRYIVWASIVVTEVYSLAFFLLFIFQCSPSSYFWTRFGNGKDTCITTSAVVGAVYAYSVIVMVTDFTFAILPCVVVWNLENIPKREKVMVGFILAMGAIASIATIARLPYVHTLSNAADFFCSTNRGYHRNVEAEAIYQISL</sequence>
<dbReference type="PANTHER" id="PTHR33048">
    <property type="entry name" value="PTH11-LIKE INTEGRAL MEMBRANE PROTEIN (AFU_ORTHOLOGUE AFUA_5G11245)"/>
    <property type="match status" value="1"/>
</dbReference>
<evidence type="ECO:0000256" key="6">
    <source>
        <dbReference type="SAM" id="Phobius"/>
    </source>
</evidence>
<dbReference type="OrthoDB" id="3649438at2759"/>
<evidence type="ECO:0000256" key="3">
    <source>
        <dbReference type="ARBA" id="ARBA00022989"/>
    </source>
</evidence>
<keyword evidence="2 6" id="KW-0812">Transmembrane</keyword>
<evidence type="ECO:0000256" key="1">
    <source>
        <dbReference type="ARBA" id="ARBA00004141"/>
    </source>
</evidence>
<dbReference type="AlphaFoldDB" id="A0A8H6RJZ8"/>
<evidence type="ECO:0000256" key="5">
    <source>
        <dbReference type="ARBA" id="ARBA00038359"/>
    </source>
</evidence>
<evidence type="ECO:0000256" key="4">
    <source>
        <dbReference type="ARBA" id="ARBA00023136"/>
    </source>
</evidence>
<dbReference type="InterPro" id="IPR049326">
    <property type="entry name" value="Rhodopsin_dom_fungi"/>
</dbReference>
<dbReference type="PANTHER" id="PTHR33048:SF96">
    <property type="entry name" value="INTEGRAL MEMBRANE PROTEIN"/>
    <property type="match status" value="1"/>
</dbReference>
<evidence type="ECO:0000313" key="8">
    <source>
        <dbReference type="EMBL" id="KAF7191451.1"/>
    </source>
</evidence>
<evidence type="ECO:0000259" key="7">
    <source>
        <dbReference type="Pfam" id="PF20684"/>
    </source>
</evidence>
<dbReference type="InterPro" id="IPR052337">
    <property type="entry name" value="SAT4-like"/>
</dbReference>
<feature type="domain" description="Rhodopsin" evidence="7">
    <location>
        <begin position="2"/>
        <end position="153"/>
    </location>
</feature>
<name>A0A8H6RJZ8_9PEZI</name>